<feature type="non-terminal residue" evidence="2">
    <location>
        <position position="1"/>
    </location>
</feature>
<feature type="compositionally biased region" description="Polar residues" evidence="1">
    <location>
        <begin position="7"/>
        <end position="18"/>
    </location>
</feature>
<dbReference type="Proteomes" id="UP000265520">
    <property type="component" value="Unassembled WGS sequence"/>
</dbReference>
<reference evidence="2 3" key="1">
    <citation type="journal article" date="2018" name="Front. Plant Sci.">
        <title>Red Clover (Trifolium pratense) and Zigzag Clover (T. medium) - A Picture of Genomic Similarities and Differences.</title>
        <authorList>
            <person name="Dluhosova J."/>
            <person name="Istvanek J."/>
            <person name="Nedelnik J."/>
            <person name="Repkova J."/>
        </authorList>
    </citation>
    <scope>NUCLEOTIDE SEQUENCE [LARGE SCALE GENOMIC DNA]</scope>
    <source>
        <strain evidence="3">cv. 10/8</strain>
        <tissue evidence="2">Leaf</tissue>
    </source>
</reference>
<accession>A0A392RQJ1</accession>
<organism evidence="2 3">
    <name type="scientific">Trifolium medium</name>
    <dbReference type="NCBI Taxonomy" id="97028"/>
    <lineage>
        <taxon>Eukaryota</taxon>
        <taxon>Viridiplantae</taxon>
        <taxon>Streptophyta</taxon>
        <taxon>Embryophyta</taxon>
        <taxon>Tracheophyta</taxon>
        <taxon>Spermatophyta</taxon>
        <taxon>Magnoliopsida</taxon>
        <taxon>eudicotyledons</taxon>
        <taxon>Gunneridae</taxon>
        <taxon>Pentapetalae</taxon>
        <taxon>rosids</taxon>
        <taxon>fabids</taxon>
        <taxon>Fabales</taxon>
        <taxon>Fabaceae</taxon>
        <taxon>Papilionoideae</taxon>
        <taxon>50 kb inversion clade</taxon>
        <taxon>NPAAA clade</taxon>
        <taxon>Hologalegina</taxon>
        <taxon>IRL clade</taxon>
        <taxon>Trifolieae</taxon>
        <taxon>Trifolium</taxon>
    </lineage>
</organism>
<comment type="caution">
    <text evidence="2">The sequence shown here is derived from an EMBL/GenBank/DDBJ whole genome shotgun (WGS) entry which is preliminary data.</text>
</comment>
<sequence>PPPTAGTPPSTVVSSPKNLCTPPWAAAPASEVRR</sequence>
<protein>
    <submittedName>
        <fullName evidence="2">Uncharacterized protein</fullName>
    </submittedName>
</protein>
<dbReference type="AlphaFoldDB" id="A0A392RQJ1"/>
<proteinExistence type="predicted"/>
<dbReference type="EMBL" id="LXQA010261563">
    <property type="protein sequence ID" value="MCI38928.1"/>
    <property type="molecule type" value="Genomic_DNA"/>
</dbReference>
<evidence type="ECO:0000313" key="3">
    <source>
        <dbReference type="Proteomes" id="UP000265520"/>
    </source>
</evidence>
<keyword evidence="3" id="KW-1185">Reference proteome</keyword>
<evidence type="ECO:0000313" key="2">
    <source>
        <dbReference type="EMBL" id="MCI38928.1"/>
    </source>
</evidence>
<name>A0A392RQJ1_9FABA</name>
<feature type="region of interest" description="Disordered" evidence="1">
    <location>
        <begin position="1"/>
        <end position="34"/>
    </location>
</feature>
<evidence type="ECO:0000256" key="1">
    <source>
        <dbReference type="SAM" id="MobiDB-lite"/>
    </source>
</evidence>